<dbReference type="AlphaFoldDB" id="A0A918KGU7"/>
<dbReference type="GO" id="GO:0042780">
    <property type="term" value="P:tRNA 3'-end processing"/>
    <property type="evidence" value="ECO:0007669"/>
    <property type="project" value="UniProtKB-UniRule"/>
</dbReference>
<dbReference type="Pfam" id="PF01612">
    <property type="entry name" value="DNA_pol_A_exo1"/>
    <property type="match status" value="1"/>
</dbReference>
<dbReference type="GO" id="GO:0033890">
    <property type="term" value="F:ribonuclease D activity"/>
    <property type="evidence" value="ECO:0007669"/>
    <property type="project" value="UniProtKB-UniRule"/>
</dbReference>
<dbReference type="InterPro" id="IPR044876">
    <property type="entry name" value="HRDC_dom_sf"/>
</dbReference>
<reference evidence="8" key="1">
    <citation type="journal article" date="2014" name="Int. J. Syst. Evol. Microbiol.">
        <title>Complete genome sequence of Corynebacterium casei LMG S-19264T (=DSM 44701T), isolated from a smear-ripened cheese.</title>
        <authorList>
            <consortium name="US DOE Joint Genome Institute (JGI-PGF)"/>
            <person name="Walter F."/>
            <person name="Albersmeier A."/>
            <person name="Kalinowski J."/>
            <person name="Ruckert C."/>
        </authorList>
    </citation>
    <scope>NUCLEOTIDE SEQUENCE</scope>
    <source>
        <strain evidence="8">KCTC 22169</strain>
    </source>
</reference>
<name>A0A918KGU7_9GAMM</name>
<comment type="subcellular location">
    <subcellularLocation>
        <location evidence="6">Cytoplasm</location>
    </subcellularLocation>
</comment>
<evidence type="ECO:0000256" key="5">
    <source>
        <dbReference type="ARBA" id="ARBA00022839"/>
    </source>
</evidence>
<dbReference type="InterPro" id="IPR048579">
    <property type="entry name" value="RNAseD_HRDC_C"/>
</dbReference>
<dbReference type="InterPro" id="IPR002121">
    <property type="entry name" value="HRDC_dom"/>
</dbReference>
<accession>A0A918KGU7</accession>
<proteinExistence type="inferred from homology"/>
<evidence type="ECO:0000256" key="2">
    <source>
        <dbReference type="ARBA" id="ARBA00022694"/>
    </source>
</evidence>
<dbReference type="EC" id="3.1.13.5" evidence="6"/>
<evidence type="ECO:0000256" key="1">
    <source>
        <dbReference type="ARBA" id="ARBA00022490"/>
    </source>
</evidence>
<comment type="catalytic activity">
    <reaction evidence="6">
        <text>Exonucleolytic cleavage that removes extra residues from the 3'-terminus of tRNA to produce 5'-mononucleotides.</text>
        <dbReference type="EC" id="3.1.13.5"/>
    </reaction>
</comment>
<dbReference type="RefSeq" id="WP_189610342.1">
    <property type="nucleotide sequence ID" value="NZ_BMXR01000007.1"/>
</dbReference>
<dbReference type="InterPro" id="IPR051086">
    <property type="entry name" value="RNase_D-like"/>
</dbReference>
<dbReference type="Pfam" id="PF21293">
    <property type="entry name" value="RNAseD_HRDC_C"/>
    <property type="match status" value="1"/>
</dbReference>
<keyword evidence="3 6" id="KW-0540">Nuclease</keyword>
<keyword evidence="2 6" id="KW-0819">tRNA processing</keyword>
<evidence type="ECO:0000313" key="8">
    <source>
        <dbReference type="EMBL" id="GGX61086.1"/>
    </source>
</evidence>
<dbReference type="GO" id="GO:0008408">
    <property type="term" value="F:3'-5' exonuclease activity"/>
    <property type="evidence" value="ECO:0007669"/>
    <property type="project" value="InterPro"/>
</dbReference>
<keyword evidence="1 6" id="KW-0963">Cytoplasm</keyword>
<dbReference type="CDD" id="cd06142">
    <property type="entry name" value="RNaseD_exo"/>
    <property type="match status" value="1"/>
</dbReference>
<keyword evidence="5 6" id="KW-0269">Exonuclease</keyword>
<reference evidence="8" key="2">
    <citation type="submission" date="2020-09" db="EMBL/GenBank/DDBJ databases">
        <authorList>
            <person name="Sun Q."/>
            <person name="Kim S."/>
        </authorList>
    </citation>
    <scope>NUCLEOTIDE SEQUENCE</scope>
    <source>
        <strain evidence="8">KCTC 22169</strain>
    </source>
</reference>
<dbReference type="HAMAP" id="MF_01899">
    <property type="entry name" value="RNase_D"/>
    <property type="match status" value="1"/>
</dbReference>
<dbReference type="InterPro" id="IPR010997">
    <property type="entry name" value="HRDC-like_sf"/>
</dbReference>
<dbReference type="SUPFAM" id="SSF47819">
    <property type="entry name" value="HRDC-like"/>
    <property type="match status" value="2"/>
</dbReference>
<dbReference type="NCBIfam" id="TIGR01388">
    <property type="entry name" value="rnd"/>
    <property type="match status" value="1"/>
</dbReference>
<comment type="cofactor">
    <cofactor evidence="6">
        <name>a divalent metal cation</name>
        <dbReference type="ChEBI" id="CHEBI:60240"/>
    </cofactor>
</comment>
<dbReference type="InterPro" id="IPR036397">
    <property type="entry name" value="RNaseH_sf"/>
</dbReference>
<dbReference type="EMBL" id="BMXR01000007">
    <property type="protein sequence ID" value="GGX61086.1"/>
    <property type="molecule type" value="Genomic_DNA"/>
</dbReference>
<dbReference type="SMART" id="SM00341">
    <property type="entry name" value="HRDC"/>
    <property type="match status" value="1"/>
</dbReference>
<comment type="similarity">
    <text evidence="6">Belongs to the RNase D family.</text>
</comment>
<dbReference type="Pfam" id="PF00570">
    <property type="entry name" value="HRDC"/>
    <property type="match status" value="1"/>
</dbReference>
<feature type="domain" description="HRDC" evidence="7">
    <location>
        <begin position="211"/>
        <end position="291"/>
    </location>
</feature>
<dbReference type="Gene3D" id="3.30.420.10">
    <property type="entry name" value="Ribonuclease H-like superfamily/Ribonuclease H"/>
    <property type="match status" value="1"/>
</dbReference>
<sequence length="379" mass="43528">MIEGHQWIDSDTALAEACQQWRQAGQLAMDTEFVRTETYFAQLGLIQIGLEERVWLIDPLAITDWQPLASLLEDERVIKIFHSLSEDAEVLLNGTGARVAPVFDTQIAASLLGHDVQMGFARLVEAEFGVNLPKDVTRSDWLKRPLEPEQCAYAAADVYWLERLYQTLAPRLREQDRFDWVLEDSNRIARDSLPPEPEHYYHKLRGAWKLKGGRLLCLKRLAEWRETEARERNVNRARVLSDAEVIQIAQTMPHNKAAVARLKGLHPRKVRQFGDAIARIVVESDQASREEWPERLPGPLPADQAELFRGVKSRVSQIADRVDVPAEVLARRKQLEQLVRSGCYTGDYRMPEMMTGWRHDLVAEPLMAYLTEQRDETDE</sequence>
<dbReference type="GO" id="GO:0003676">
    <property type="term" value="F:nucleic acid binding"/>
    <property type="evidence" value="ECO:0007669"/>
    <property type="project" value="InterPro"/>
</dbReference>
<dbReference type="GO" id="GO:0005737">
    <property type="term" value="C:cytoplasm"/>
    <property type="evidence" value="ECO:0007669"/>
    <property type="project" value="UniProtKB-SubCell"/>
</dbReference>
<evidence type="ECO:0000256" key="4">
    <source>
        <dbReference type="ARBA" id="ARBA00022801"/>
    </source>
</evidence>
<keyword evidence="4 6" id="KW-0378">Hydrolase</keyword>
<dbReference type="SUPFAM" id="SSF53098">
    <property type="entry name" value="Ribonuclease H-like"/>
    <property type="match status" value="1"/>
</dbReference>
<gene>
    <name evidence="6 8" type="primary">rnd</name>
    <name evidence="8" type="ORF">GCM10007392_31390</name>
</gene>
<dbReference type="InterPro" id="IPR012337">
    <property type="entry name" value="RNaseH-like_sf"/>
</dbReference>
<dbReference type="GO" id="GO:0000166">
    <property type="term" value="F:nucleotide binding"/>
    <property type="evidence" value="ECO:0007669"/>
    <property type="project" value="InterPro"/>
</dbReference>
<dbReference type="SMART" id="SM00474">
    <property type="entry name" value="35EXOc"/>
    <property type="match status" value="1"/>
</dbReference>
<protein>
    <recommendedName>
        <fullName evidence="6">Ribonuclease D</fullName>
        <shortName evidence="6">RNase D</shortName>
        <ecNumber evidence="6">3.1.13.5</ecNumber>
    </recommendedName>
</protein>
<evidence type="ECO:0000259" key="7">
    <source>
        <dbReference type="PROSITE" id="PS50967"/>
    </source>
</evidence>
<dbReference type="PANTHER" id="PTHR47649:SF1">
    <property type="entry name" value="RIBONUCLEASE D"/>
    <property type="match status" value="1"/>
</dbReference>
<organism evidence="8 9">
    <name type="scientific">Saccharospirillum salsuginis</name>
    <dbReference type="NCBI Taxonomy" id="418750"/>
    <lineage>
        <taxon>Bacteria</taxon>
        <taxon>Pseudomonadati</taxon>
        <taxon>Pseudomonadota</taxon>
        <taxon>Gammaproteobacteria</taxon>
        <taxon>Oceanospirillales</taxon>
        <taxon>Saccharospirillaceae</taxon>
        <taxon>Saccharospirillum</taxon>
    </lineage>
</organism>
<dbReference type="Proteomes" id="UP000626148">
    <property type="component" value="Unassembled WGS sequence"/>
</dbReference>
<evidence type="ECO:0000256" key="3">
    <source>
        <dbReference type="ARBA" id="ARBA00022722"/>
    </source>
</evidence>
<evidence type="ECO:0000256" key="6">
    <source>
        <dbReference type="HAMAP-Rule" id="MF_01899"/>
    </source>
</evidence>
<dbReference type="PROSITE" id="PS50967">
    <property type="entry name" value="HRDC"/>
    <property type="match status" value="1"/>
</dbReference>
<dbReference type="InterPro" id="IPR002562">
    <property type="entry name" value="3'-5'_exonuclease_dom"/>
</dbReference>
<keyword evidence="9" id="KW-1185">Reference proteome</keyword>
<dbReference type="PANTHER" id="PTHR47649">
    <property type="entry name" value="RIBONUCLEASE D"/>
    <property type="match status" value="1"/>
</dbReference>
<dbReference type="Gene3D" id="1.10.150.80">
    <property type="entry name" value="HRDC domain"/>
    <property type="match status" value="2"/>
</dbReference>
<comment type="caution">
    <text evidence="8">The sequence shown here is derived from an EMBL/GenBank/DDBJ whole genome shotgun (WGS) entry which is preliminary data.</text>
</comment>
<dbReference type="InterPro" id="IPR006292">
    <property type="entry name" value="RNase_D"/>
</dbReference>
<evidence type="ECO:0000313" key="9">
    <source>
        <dbReference type="Proteomes" id="UP000626148"/>
    </source>
</evidence>
<comment type="function">
    <text evidence="6">Exonuclease involved in the 3' processing of various precursor tRNAs. Initiates hydrolysis at the 3'-terminus of an RNA molecule and releases 5'-mononucleotides.</text>
</comment>